<evidence type="ECO:0000256" key="1">
    <source>
        <dbReference type="SAM" id="Phobius"/>
    </source>
</evidence>
<organism evidence="2 3">
    <name type="scientific">Lacticaseibacillus casei</name>
    <name type="common">Lactobacillus casei</name>
    <dbReference type="NCBI Taxonomy" id="1582"/>
    <lineage>
        <taxon>Bacteria</taxon>
        <taxon>Bacillati</taxon>
        <taxon>Bacillota</taxon>
        <taxon>Bacilli</taxon>
        <taxon>Lactobacillales</taxon>
        <taxon>Lactobacillaceae</taxon>
        <taxon>Lacticaseibacillus</taxon>
    </lineage>
</organism>
<keyword evidence="1" id="KW-0472">Membrane</keyword>
<dbReference type="AlphaFoldDB" id="A0AAN1EZ18"/>
<gene>
    <name evidence="2" type="ORF">BGL52_08310</name>
</gene>
<dbReference type="Proteomes" id="UP000195609">
    <property type="component" value="Chromosome"/>
</dbReference>
<protein>
    <submittedName>
        <fullName evidence="2">Uncharacterized protein</fullName>
    </submittedName>
</protein>
<keyword evidence="1" id="KW-1133">Transmembrane helix</keyword>
<evidence type="ECO:0000313" key="3">
    <source>
        <dbReference type="Proteomes" id="UP000195609"/>
    </source>
</evidence>
<accession>A0AAN1EZ18</accession>
<name>A0AAN1EZ18_LACCA</name>
<feature type="transmembrane region" description="Helical" evidence="1">
    <location>
        <begin position="100"/>
        <end position="120"/>
    </location>
</feature>
<reference evidence="2 3" key="1">
    <citation type="journal article" date="2017" name="Front. Immunol.">
        <title>Complete Genome Sequence of Lactobacillus casei LC5, a Potential Probiotics for Atopic Dermatitis.</title>
        <authorList>
            <person name="Kang J."/>
            <person name="Chung W.H."/>
            <person name="Lim T.J."/>
            <person name="Whon T.W."/>
            <person name="Lim S."/>
            <person name="Nam Y.D."/>
        </authorList>
    </citation>
    <scope>NUCLEOTIDE SEQUENCE [LARGE SCALE GENOMIC DNA]</scope>
    <source>
        <strain evidence="2 3">LC5</strain>
    </source>
</reference>
<dbReference type="EMBL" id="CP017065">
    <property type="protein sequence ID" value="ARY91756.1"/>
    <property type="molecule type" value="Genomic_DNA"/>
</dbReference>
<keyword evidence="1" id="KW-0812">Transmembrane</keyword>
<proteinExistence type="predicted"/>
<evidence type="ECO:0000313" key="2">
    <source>
        <dbReference type="EMBL" id="ARY91756.1"/>
    </source>
</evidence>
<sequence>MDANQCADLIKMMKKGISGAFVILAYLVSMPPGQVTASATFETEARVQIVIEPTGQRGGSLPLPDFKSIQIKSSKVPDRGLSSLSVESGDARYLPKLNEWIKNSLVLCGIGILLIASVLYGRKKVMDRLTLKKG</sequence>